<keyword evidence="1" id="KW-1133">Transmembrane helix</keyword>
<dbReference type="RefSeq" id="WP_151861503.1">
    <property type="nucleotide sequence ID" value="NZ_WBZC01000036.1"/>
</dbReference>
<organism evidence="2 3">
    <name type="scientific">Alkaliphilus pronyensis</name>
    <dbReference type="NCBI Taxonomy" id="1482732"/>
    <lineage>
        <taxon>Bacteria</taxon>
        <taxon>Bacillati</taxon>
        <taxon>Bacillota</taxon>
        <taxon>Clostridia</taxon>
        <taxon>Peptostreptococcales</taxon>
        <taxon>Natronincolaceae</taxon>
        <taxon>Alkaliphilus</taxon>
    </lineage>
</organism>
<comment type="caution">
    <text evidence="2">The sequence shown here is derived from an EMBL/GenBank/DDBJ whole genome shotgun (WGS) entry which is preliminary data.</text>
</comment>
<dbReference type="Proteomes" id="UP000432715">
    <property type="component" value="Unassembled WGS sequence"/>
</dbReference>
<evidence type="ECO:0000256" key="1">
    <source>
        <dbReference type="SAM" id="Phobius"/>
    </source>
</evidence>
<proteinExistence type="predicted"/>
<keyword evidence="1" id="KW-0812">Transmembrane</keyword>
<protein>
    <submittedName>
        <fullName evidence="2">Uncharacterized protein</fullName>
    </submittedName>
</protein>
<dbReference type="AlphaFoldDB" id="A0A6I0EXN8"/>
<reference evidence="2 3" key="1">
    <citation type="submission" date="2019-10" db="EMBL/GenBank/DDBJ databases">
        <title>Alkaliphilus serpentinus sp. nov. and Alkaliphilus pronyensis sp. nov., two novel anaerobic alkaliphilic species isolated from the serpentinized-hosted hydrothermal field of the Prony Bay (New Caledonia).</title>
        <authorList>
            <person name="Postec A."/>
        </authorList>
    </citation>
    <scope>NUCLEOTIDE SEQUENCE [LARGE SCALE GENOMIC DNA]</scope>
    <source>
        <strain evidence="2 3">LacV</strain>
    </source>
</reference>
<feature type="transmembrane region" description="Helical" evidence="1">
    <location>
        <begin position="7"/>
        <end position="24"/>
    </location>
</feature>
<name>A0A6I0EXN8_9FIRM</name>
<accession>A0A6I0EXN8</accession>
<keyword evidence="1" id="KW-0472">Membrane</keyword>
<dbReference type="EMBL" id="WBZC01000036">
    <property type="protein sequence ID" value="KAB3534031.1"/>
    <property type="molecule type" value="Genomic_DNA"/>
</dbReference>
<evidence type="ECO:0000313" key="3">
    <source>
        <dbReference type="Proteomes" id="UP000432715"/>
    </source>
</evidence>
<gene>
    <name evidence="2" type="ORF">F8154_10140</name>
</gene>
<evidence type="ECO:0000313" key="2">
    <source>
        <dbReference type="EMBL" id="KAB3534031.1"/>
    </source>
</evidence>
<sequence length="68" mass="8020">MNIEKKIDIINCIIALIMIIGVYVIKFDFVYQQLLLILMMIIRLKTNTSRIRKLEKEVEVLKNINGKI</sequence>
<keyword evidence="3" id="KW-1185">Reference proteome</keyword>